<feature type="region of interest" description="Disordered" evidence="2">
    <location>
        <begin position="1360"/>
        <end position="1383"/>
    </location>
</feature>
<dbReference type="EMBL" id="LR796639">
    <property type="protein sequence ID" value="CAB4156708.1"/>
    <property type="molecule type" value="Genomic_DNA"/>
</dbReference>
<evidence type="ECO:0000256" key="1">
    <source>
        <dbReference type="SAM" id="Coils"/>
    </source>
</evidence>
<feature type="compositionally biased region" description="Basic and acidic residues" evidence="2">
    <location>
        <begin position="2289"/>
        <end position="2308"/>
    </location>
</feature>
<feature type="coiled-coil region" evidence="1">
    <location>
        <begin position="728"/>
        <end position="772"/>
    </location>
</feature>
<gene>
    <name evidence="3" type="ORF">UFOVP658_118</name>
</gene>
<feature type="compositionally biased region" description="Polar residues" evidence="2">
    <location>
        <begin position="2577"/>
        <end position="2586"/>
    </location>
</feature>
<evidence type="ECO:0000313" key="3">
    <source>
        <dbReference type="EMBL" id="CAB4156708.1"/>
    </source>
</evidence>
<feature type="compositionally biased region" description="Polar residues" evidence="2">
    <location>
        <begin position="1365"/>
        <end position="1376"/>
    </location>
</feature>
<feature type="region of interest" description="Disordered" evidence="2">
    <location>
        <begin position="889"/>
        <end position="969"/>
    </location>
</feature>
<feature type="region of interest" description="Disordered" evidence="2">
    <location>
        <begin position="1734"/>
        <end position="1862"/>
    </location>
</feature>
<feature type="compositionally biased region" description="Basic and acidic residues" evidence="2">
    <location>
        <begin position="2014"/>
        <end position="2032"/>
    </location>
</feature>
<feature type="region of interest" description="Disordered" evidence="2">
    <location>
        <begin position="2577"/>
        <end position="2651"/>
    </location>
</feature>
<feature type="compositionally biased region" description="Basic and acidic residues" evidence="2">
    <location>
        <begin position="1791"/>
        <end position="1801"/>
    </location>
</feature>
<dbReference type="GO" id="GO:0008237">
    <property type="term" value="F:metallopeptidase activity"/>
    <property type="evidence" value="ECO:0007669"/>
    <property type="project" value="InterPro"/>
</dbReference>
<name>A0A6J5NIK2_9CAUD</name>
<feature type="region of interest" description="Disordered" evidence="2">
    <location>
        <begin position="2014"/>
        <end position="2033"/>
    </location>
</feature>
<evidence type="ECO:0000256" key="2">
    <source>
        <dbReference type="SAM" id="MobiDB-lite"/>
    </source>
</evidence>
<feature type="region of interest" description="Disordered" evidence="2">
    <location>
        <begin position="800"/>
        <end position="848"/>
    </location>
</feature>
<organism evidence="3">
    <name type="scientific">uncultured Caudovirales phage</name>
    <dbReference type="NCBI Taxonomy" id="2100421"/>
    <lineage>
        <taxon>Viruses</taxon>
        <taxon>Duplodnaviria</taxon>
        <taxon>Heunggongvirae</taxon>
        <taxon>Uroviricota</taxon>
        <taxon>Caudoviricetes</taxon>
        <taxon>Peduoviridae</taxon>
        <taxon>Maltschvirus</taxon>
        <taxon>Maltschvirus maltsch</taxon>
    </lineage>
</organism>
<keyword evidence="1" id="KW-0175">Coiled coil</keyword>
<feature type="compositionally biased region" description="Acidic residues" evidence="2">
    <location>
        <begin position="1244"/>
        <end position="1264"/>
    </location>
</feature>
<feature type="region of interest" description="Disordered" evidence="2">
    <location>
        <begin position="1206"/>
        <end position="1278"/>
    </location>
</feature>
<feature type="compositionally biased region" description="Low complexity" evidence="2">
    <location>
        <begin position="2272"/>
        <end position="2288"/>
    </location>
</feature>
<feature type="compositionally biased region" description="Basic and acidic residues" evidence="2">
    <location>
        <begin position="814"/>
        <end position="825"/>
    </location>
</feature>
<feature type="region of interest" description="Disordered" evidence="2">
    <location>
        <begin position="2270"/>
        <end position="2317"/>
    </location>
</feature>
<proteinExistence type="predicted"/>
<feature type="compositionally biased region" description="Low complexity" evidence="2">
    <location>
        <begin position="1831"/>
        <end position="1854"/>
    </location>
</feature>
<dbReference type="Gene3D" id="3.40.390.10">
    <property type="entry name" value="Collagenase (Catalytic Domain)"/>
    <property type="match status" value="1"/>
</dbReference>
<feature type="compositionally biased region" description="Basic residues" evidence="2">
    <location>
        <begin position="934"/>
        <end position="946"/>
    </location>
</feature>
<feature type="compositionally biased region" description="Basic and acidic residues" evidence="2">
    <location>
        <begin position="955"/>
        <end position="969"/>
    </location>
</feature>
<accession>A0A6J5NIK2</accession>
<feature type="compositionally biased region" description="Basic and acidic residues" evidence="2">
    <location>
        <begin position="905"/>
        <end position="917"/>
    </location>
</feature>
<feature type="region of interest" description="Disordered" evidence="2">
    <location>
        <begin position="54"/>
        <end position="87"/>
    </location>
</feature>
<protein>
    <submittedName>
        <fullName evidence="3">Uncharacterized protein</fullName>
    </submittedName>
</protein>
<reference evidence="3" key="1">
    <citation type="submission" date="2020-04" db="EMBL/GenBank/DDBJ databases">
        <authorList>
            <person name="Chiriac C."/>
            <person name="Salcher M."/>
            <person name="Ghai R."/>
            <person name="Kavagutti S V."/>
        </authorList>
    </citation>
    <scope>NUCLEOTIDE SEQUENCE</scope>
</reference>
<sequence>MTGKSYLKTRVFLTSKLESPLSQRKSFEEAAVDFRKSVNTSSLQHSLNPAMAVKAMPGAGNKKDSDGKKRTNNGSVPGVENFGGYRYNPNEKGGEGKVFRFAASYESRINPRLQTPNWGWMDKEQEPAKKSKASIRIRKYKTNVRTGEIIEDSEKLMNPFTASGEDFFDFPEEKRLPGQTIGETMRGAGFLQRAARAAGLILDADGKMRCPPGTPAANQFTDSTGSNCFGFSANEIFDMAKRVASGLSSGVDEPLLGVDGAGVLTVEQEPIKNDARGWKKILGSLKDVSRVFSEDINGRSTIPSTTQNDSTPGVAMWFKDGFKRGKKSLKGMKQKVDDVIEKTGAKSTDRNDPNSDIINAFEKLRESGVVTTQFIGRPSPDEVKNTVLELLINRAGGDWDNLSDTRKKQLFKAELDRYYTVERAMLSQVLKSYMDSPEHMRSVDLVQWNDKLPDNSSAMASWTFDDGNIGGRSTAIDICMPEILKKLSSSLPSIEENERLRIDAVNASNPAEAATELNDFLVTSKAASEETAALIGGAESFARHIMAHEINHTIQVNAILEMIGRQVDEDGFLQLPDFVDKYGKIIKSGRLVKSFNEITNAEMQNLMDSIILKPKPGQTRTIIRELDEVVRQSQAVRWLAGTYVEFDKQTDVITTLEIMAEIATLREQGIIHGSMVDDALAWVDSYRDSRFNEERGISDAEETARFFDLVDRVEAGERVFEPINDSEAAAIENRRQENQKKLRKEQIENLDSDSLVDEIADLEFEIEQIDAKLNIADNPDLASRRNEAMQEMALARKTWSQKNPGYPKSALDTRVSRNRDEKDKLAPAALQRKKEKKELDRVIQDAESSNEEELIERIAFIEQRIRNKDTSEDDKKKLKKYKEEYRKAYRDKRKESGDESNAQKLNREIDSRVENRLNPKKKKPEQQSEAAPKTKGKKPKPIKKPKNQAATTRLAESERRRLFNEASEKEKKALVEMSDVSDKDIAKILDPETRNLAINFIRQTNDALVALGYGYDPESSEQGSLENQMDNILMPVLDIIERSELLNSVEIQIEMDLTPEQMSGDDLTPITVDGFISGNLIDEQNGVKIGGSITWSRKTGRGKQRVVVQLEEGQRGYYPHWSDSSEERPDNFVQKVVSPPGRIEIVERRQEKDGSTTFIARVVEQKNTEEILDGILTSDPNNEIPPAAKLQIEKSVNKHIVERRSRGLHNEQKTPSSVKEVIEDKNNQSFDDVNDSGGSFGEPIDADYADSVSELEDGPDEASEEMFGKPQTREERRKDRVEKFAEITKALQELFESKESNEELGISFEDIDPEIIDLINNTSPAELEDILADEAEKVHEEIDKRPRVNVWETGLEEIIEKPSPATEQKPAQNTGRPTVGKKRTKATQAIENVVGNGANRNQASARAENELNRIQSLLDGDDYTNYGGRGAYTARNIIQGKFGTTNLRELTNEQISEVIDELKNLSYANPANQGRQIGQMASRLHDFLDIRDMQNSRDYSDPYDRFKIDSLRTSESPSLDDGFVPIPDGKRPYMGGSLSSGKGGMGRGIAARVATRLVSSQIDKTDMSDENKEKVKLATSLIASYAAKGPQGAATSLAIEAARRGGREVAELTIDKLVKTGKMTPDQARVAMQAVDKIAPEGVPDSVMEALSDGFDVVDRFVDERVLTDENKERLINATEEARDAAGRAREQIGESARGASSAAKEKLNLLKRKAKGNREKEIPSIDDAIYDAFDSDDPFADPSAPTPAQPPAAARSAFDEYDIFGDAISSPEASPEPESRQRRIRRAKNRLMEDLRREDTSQDDDPFADYLIPPTSRASSNDPFSDDPFDAFTTAGRSGLSSGASRTRGLSSGQNRTDVAIPTRRADLAISPNREKEIQADIDSKNKDIEDLEDLKLRISSAIGELKSTGSWQGEKYKVRVNEAGVKPPTTYSKEQIKDMADNQGISMEDMIDKIVNESNKTTGNIDKKINDLNTEINKIRTGSEDANSNLPETSISAEELLSDPRVKNELENRTKEINKMTDEQRERRFSDPSGEYTYVVHWGASKLEGGSIDPSRSRGQVNGSLMGNTRQINDETARAVVQRRNEARRSQLILEEIKKQIEETGKIDFEEIAKANPSDPSRADKARRLLGVKRGDEDRFFEPAPGIVEKINGLTEDQKNIISRLDGPANQLEADDFQYSSSFRASYAKPLFGSYGGRYEEDGSTGIHVFKVKLGEDAIEENNVGETHLVGKHTPIASLVARNDPDAKRNPAVDTWLGWLDEAIQQDIQRSSSPSPRSGLSSGASRSEARQGRKLADTVIARDKGGTDNSTNPLDYIPLGPASVDSLLKKNPFSKDPKGGRGKAAELIDDLSVDWNAQAEMASVLSEIMSTNRGMQSLVQEFGMPAIFVSQLIPLPDRDSSSGVSAKYWGGAYGVYSAHQGIIAINPEVMRDRYKLEHVLRHEMAHAFHSMAAARSDKAKKKMQQYTTGAISEGIYQAEQSGGDLSLANFDDIGQLTPEMKEAADFMNNFGFIVASQNVMEFVAEVTTYLTSPNESDRNKVSQRAIAITADYFGLSDSEFKKLIKYQDMFDSGFTSRGENTSPTDLGGASGTPTLQSSFDDPFGDSPTLTDPEPQVREGGRLFRRKKGKESVPVNAPNDDPLADWDPFA</sequence>
<dbReference type="InterPro" id="IPR024079">
    <property type="entry name" value="MetalloPept_cat_dom_sf"/>
</dbReference>